<protein>
    <recommendedName>
        <fullName evidence="1">TRASH domain-containing protein</fullName>
    </recommendedName>
</protein>
<evidence type="ECO:0000313" key="2">
    <source>
        <dbReference type="EMBL" id="QGG94128.1"/>
    </source>
</evidence>
<dbReference type="InterPro" id="IPR011017">
    <property type="entry name" value="TRASH_dom"/>
</dbReference>
<dbReference type="EMBL" id="CP045851">
    <property type="protein sequence ID" value="QGG94128.1"/>
    <property type="molecule type" value="Genomic_DNA"/>
</dbReference>
<sequence length="143" mass="15809">MTARLRADLFVQFARAHLPSGAERAVYRVLAGTPDREWLAGEVAAAAGADHHETDQALRRFASAGIVADTPSRGHGHRYRWHPAMAYLRGGEVDDTATDPVCGMPVPPGVPHTANDGEREVRFCSLPCQLRWTSDRRRAQVRR</sequence>
<name>A0A5Q2RBC9_9ACTN</name>
<dbReference type="SMART" id="SM00746">
    <property type="entry name" value="TRASH"/>
    <property type="match status" value="1"/>
</dbReference>
<keyword evidence="3" id="KW-1185">Reference proteome</keyword>
<evidence type="ECO:0000259" key="1">
    <source>
        <dbReference type="SMART" id="SM00746"/>
    </source>
</evidence>
<gene>
    <name evidence="2" type="ORF">GH723_02875</name>
</gene>
<feature type="domain" description="TRASH" evidence="1">
    <location>
        <begin position="99"/>
        <end position="136"/>
    </location>
</feature>
<dbReference type="AlphaFoldDB" id="A0A5Q2RBC9"/>
<proteinExistence type="predicted"/>
<evidence type="ECO:0000313" key="3">
    <source>
        <dbReference type="Proteomes" id="UP000334019"/>
    </source>
</evidence>
<dbReference type="KEGG" id="atq:GH723_02875"/>
<reference evidence="2 3" key="1">
    <citation type="submission" date="2019-11" db="EMBL/GenBank/DDBJ databases">
        <authorList>
            <person name="He Y."/>
        </authorList>
    </citation>
    <scope>NUCLEOTIDE SEQUENCE [LARGE SCALE GENOMIC DNA]</scope>
    <source>
        <strain evidence="2 3">SCSIO 58843</strain>
    </source>
</reference>
<dbReference type="Proteomes" id="UP000334019">
    <property type="component" value="Chromosome"/>
</dbReference>
<accession>A0A5Q2RBC9</accession>
<organism evidence="2 3">
    <name type="scientific">Actinomarinicola tropica</name>
    <dbReference type="NCBI Taxonomy" id="2789776"/>
    <lineage>
        <taxon>Bacteria</taxon>
        <taxon>Bacillati</taxon>
        <taxon>Actinomycetota</taxon>
        <taxon>Acidimicrobiia</taxon>
        <taxon>Acidimicrobiales</taxon>
        <taxon>Iamiaceae</taxon>
        <taxon>Actinomarinicola</taxon>
    </lineage>
</organism>
<dbReference type="RefSeq" id="WP_153758234.1">
    <property type="nucleotide sequence ID" value="NZ_CP045851.1"/>
</dbReference>